<organism evidence="1 2">
    <name type="scientific">Podospora didyma</name>
    <dbReference type="NCBI Taxonomy" id="330526"/>
    <lineage>
        <taxon>Eukaryota</taxon>
        <taxon>Fungi</taxon>
        <taxon>Dikarya</taxon>
        <taxon>Ascomycota</taxon>
        <taxon>Pezizomycotina</taxon>
        <taxon>Sordariomycetes</taxon>
        <taxon>Sordariomycetidae</taxon>
        <taxon>Sordariales</taxon>
        <taxon>Podosporaceae</taxon>
        <taxon>Podospora</taxon>
    </lineage>
</organism>
<dbReference type="EMBL" id="JAULSW010000004">
    <property type="protein sequence ID" value="KAK3385370.1"/>
    <property type="molecule type" value="Genomic_DNA"/>
</dbReference>
<sequence>MVTVLSPSQNGKPWSFAIKSTDIILFRVREELSKSASAKPRKDLEPYKSERYGRMLFGFGILAARGIPRVDFTLTLPEDPYNVRVRQPIQRFYGAPKWTEDNNHSLKEVVPQPELQRCDITNRRGDKCGSIVEAVATENLVKGTGPKRQQFEHDEQVATGQGQLNTTTTTATESEFLAISETKTFTKDEFPDWIYYIPTERVESEWDLFFVLPVEHFPVEGFYRRVALGKVFRAAFAVSEED</sequence>
<dbReference type="Proteomes" id="UP001285441">
    <property type="component" value="Unassembled WGS sequence"/>
</dbReference>
<accession>A0AAE0NPR0</accession>
<comment type="caution">
    <text evidence="1">The sequence shown here is derived from an EMBL/GenBank/DDBJ whole genome shotgun (WGS) entry which is preliminary data.</text>
</comment>
<gene>
    <name evidence="1" type="ORF">B0H63DRAFT_559988</name>
</gene>
<proteinExistence type="predicted"/>
<reference evidence="1" key="1">
    <citation type="journal article" date="2023" name="Mol. Phylogenet. Evol.">
        <title>Genome-scale phylogeny and comparative genomics of the fungal order Sordariales.</title>
        <authorList>
            <person name="Hensen N."/>
            <person name="Bonometti L."/>
            <person name="Westerberg I."/>
            <person name="Brannstrom I.O."/>
            <person name="Guillou S."/>
            <person name="Cros-Aarteil S."/>
            <person name="Calhoun S."/>
            <person name="Haridas S."/>
            <person name="Kuo A."/>
            <person name="Mondo S."/>
            <person name="Pangilinan J."/>
            <person name="Riley R."/>
            <person name="LaButti K."/>
            <person name="Andreopoulos B."/>
            <person name="Lipzen A."/>
            <person name="Chen C."/>
            <person name="Yan M."/>
            <person name="Daum C."/>
            <person name="Ng V."/>
            <person name="Clum A."/>
            <person name="Steindorff A."/>
            <person name="Ohm R.A."/>
            <person name="Martin F."/>
            <person name="Silar P."/>
            <person name="Natvig D.O."/>
            <person name="Lalanne C."/>
            <person name="Gautier V."/>
            <person name="Ament-Velasquez S.L."/>
            <person name="Kruys A."/>
            <person name="Hutchinson M.I."/>
            <person name="Powell A.J."/>
            <person name="Barry K."/>
            <person name="Miller A.N."/>
            <person name="Grigoriev I.V."/>
            <person name="Debuchy R."/>
            <person name="Gladieux P."/>
            <person name="Hiltunen Thoren M."/>
            <person name="Johannesson H."/>
        </authorList>
    </citation>
    <scope>NUCLEOTIDE SEQUENCE</scope>
    <source>
        <strain evidence="1">CBS 232.78</strain>
    </source>
</reference>
<protein>
    <submittedName>
        <fullName evidence="1">Uncharacterized protein</fullName>
    </submittedName>
</protein>
<evidence type="ECO:0000313" key="2">
    <source>
        <dbReference type="Proteomes" id="UP001285441"/>
    </source>
</evidence>
<keyword evidence="2" id="KW-1185">Reference proteome</keyword>
<evidence type="ECO:0000313" key="1">
    <source>
        <dbReference type="EMBL" id="KAK3385370.1"/>
    </source>
</evidence>
<dbReference type="AlphaFoldDB" id="A0AAE0NPR0"/>
<name>A0AAE0NPR0_9PEZI</name>
<reference evidence="1" key="2">
    <citation type="submission" date="2023-06" db="EMBL/GenBank/DDBJ databases">
        <authorList>
            <consortium name="Lawrence Berkeley National Laboratory"/>
            <person name="Haridas S."/>
            <person name="Hensen N."/>
            <person name="Bonometti L."/>
            <person name="Westerberg I."/>
            <person name="Brannstrom I.O."/>
            <person name="Guillou S."/>
            <person name="Cros-Aarteil S."/>
            <person name="Calhoun S."/>
            <person name="Kuo A."/>
            <person name="Mondo S."/>
            <person name="Pangilinan J."/>
            <person name="Riley R."/>
            <person name="LaButti K."/>
            <person name="Andreopoulos B."/>
            <person name="Lipzen A."/>
            <person name="Chen C."/>
            <person name="Yanf M."/>
            <person name="Daum C."/>
            <person name="Ng V."/>
            <person name="Clum A."/>
            <person name="Steindorff A."/>
            <person name="Ohm R."/>
            <person name="Martin F."/>
            <person name="Silar P."/>
            <person name="Natvig D."/>
            <person name="Lalanne C."/>
            <person name="Gautier V."/>
            <person name="Ament-velasquez S.L."/>
            <person name="Kruys A."/>
            <person name="Hutchinson M.I."/>
            <person name="Powell A.J."/>
            <person name="Barry K."/>
            <person name="Miller A.N."/>
            <person name="Grigoriev I.V."/>
            <person name="Debuchy R."/>
            <person name="Gladieux P."/>
            <person name="Thoren M.H."/>
            <person name="Johannesson H."/>
        </authorList>
    </citation>
    <scope>NUCLEOTIDE SEQUENCE</scope>
    <source>
        <strain evidence="1">CBS 232.78</strain>
    </source>
</reference>